<proteinExistence type="predicted"/>
<evidence type="ECO:0000313" key="1">
    <source>
        <dbReference type="EMBL" id="MDO9710290.1"/>
    </source>
</evidence>
<sequence>MAAATCAGQAILEKIRARPAAYDPALLPRQAELKAIAEAREVRIAERTAARAAEAARLEAEQKAARDARCAARKARSKR</sequence>
<reference evidence="1 2" key="1">
    <citation type="submission" date="2023-08" db="EMBL/GenBank/DDBJ databases">
        <title>The draft genome sequence of Paracraurococcus sp. LOR1-02.</title>
        <authorList>
            <person name="Kingkaew E."/>
            <person name="Tanasupawat S."/>
        </authorList>
    </citation>
    <scope>NUCLEOTIDE SEQUENCE [LARGE SCALE GENOMIC DNA]</scope>
    <source>
        <strain evidence="1 2">LOR1-02</strain>
    </source>
</reference>
<accession>A0ABT9E2A6</accession>
<comment type="caution">
    <text evidence="1">The sequence shown here is derived from an EMBL/GenBank/DDBJ whole genome shotgun (WGS) entry which is preliminary data.</text>
</comment>
<protein>
    <submittedName>
        <fullName evidence="1">DUF6481 family protein</fullName>
    </submittedName>
</protein>
<dbReference type="Proteomes" id="UP001243009">
    <property type="component" value="Unassembled WGS sequence"/>
</dbReference>
<keyword evidence="2" id="KW-1185">Reference proteome</keyword>
<dbReference type="InterPro" id="IPR045510">
    <property type="entry name" value="DUF6481"/>
</dbReference>
<organism evidence="1 2">
    <name type="scientific">Paracraurococcus lichenis</name>
    <dbReference type="NCBI Taxonomy" id="3064888"/>
    <lineage>
        <taxon>Bacteria</taxon>
        <taxon>Pseudomonadati</taxon>
        <taxon>Pseudomonadota</taxon>
        <taxon>Alphaproteobacteria</taxon>
        <taxon>Acetobacterales</taxon>
        <taxon>Roseomonadaceae</taxon>
        <taxon>Paracraurococcus</taxon>
    </lineage>
</organism>
<dbReference type="Pfam" id="PF20089">
    <property type="entry name" value="DUF6481"/>
    <property type="match status" value="1"/>
</dbReference>
<gene>
    <name evidence="1" type="ORF">Q7A36_18190</name>
</gene>
<dbReference type="EMBL" id="JAUTWS010000016">
    <property type="protein sequence ID" value="MDO9710290.1"/>
    <property type="molecule type" value="Genomic_DNA"/>
</dbReference>
<name>A0ABT9E2A6_9PROT</name>
<evidence type="ECO:0000313" key="2">
    <source>
        <dbReference type="Proteomes" id="UP001243009"/>
    </source>
</evidence>